<reference evidence="3 4" key="1">
    <citation type="submission" date="2018-11" db="EMBL/GenBank/DDBJ databases">
        <authorList>
            <consortium name="Pathogen Informatics"/>
        </authorList>
    </citation>
    <scope>NUCLEOTIDE SEQUENCE [LARGE SCALE GENOMIC DNA]</scope>
</reference>
<gene>
    <name evidence="3" type="ORF">CGOC_LOCUS1508</name>
</gene>
<evidence type="ECO:0000259" key="2">
    <source>
        <dbReference type="PROSITE" id="PS50174"/>
    </source>
</evidence>
<dbReference type="PROSITE" id="PS50174">
    <property type="entry name" value="G_PATCH"/>
    <property type="match status" value="1"/>
</dbReference>
<dbReference type="Proteomes" id="UP000271889">
    <property type="component" value="Unassembled WGS sequence"/>
</dbReference>
<evidence type="ECO:0000256" key="1">
    <source>
        <dbReference type="SAM" id="MobiDB-lite"/>
    </source>
</evidence>
<dbReference type="PANTHER" id="PTHR12323">
    <property type="entry name" value="SR-RELATED CTD ASSOCIATED FACTOR 6"/>
    <property type="match status" value="1"/>
</dbReference>
<feature type="compositionally biased region" description="Low complexity" evidence="1">
    <location>
        <begin position="1"/>
        <end position="28"/>
    </location>
</feature>
<name>A0A3P6S5J0_CYLGO</name>
<dbReference type="GO" id="GO:0006874">
    <property type="term" value="P:intracellular calcium ion homeostasis"/>
    <property type="evidence" value="ECO:0007669"/>
    <property type="project" value="TreeGrafter"/>
</dbReference>
<evidence type="ECO:0000313" key="4">
    <source>
        <dbReference type="Proteomes" id="UP000271889"/>
    </source>
</evidence>
<feature type="region of interest" description="Disordered" evidence="1">
    <location>
        <begin position="93"/>
        <end position="146"/>
    </location>
</feature>
<dbReference type="AlphaFoldDB" id="A0A3P6S5J0"/>
<protein>
    <recommendedName>
        <fullName evidence="2">G-patch domain-containing protein</fullName>
    </recommendedName>
</protein>
<feature type="domain" description="G-patch" evidence="2">
    <location>
        <begin position="69"/>
        <end position="118"/>
    </location>
</feature>
<dbReference type="GO" id="GO:0003676">
    <property type="term" value="F:nucleic acid binding"/>
    <property type="evidence" value="ECO:0007669"/>
    <property type="project" value="InterPro"/>
</dbReference>
<dbReference type="InterPro" id="IPR000467">
    <property type="entry name" value="G_patch_dom"/>
</dbReference>
<dbReference type="PANTHER" id="PTHR12323:SF0">
    <property type="entry name" value="CALCIUM HOMEOSTASIS ENDOPLASMIC RETICULUM PROTEIN"/>
    <property type="match status" value="1"/>
</dbReference>
<accession>A0A3P6S5J0</accession>
<dbReference type="OrthoDB" id="5842326at2759"/>
<feature type="region of interest" description="Disordered" evidence="1">
    <location>
        <begin position="1"/>
        <end position="36"/>
    </location>
</feature>
<evidence type="ECO:0000313" key="3">
    <source>
        <dbReference type="EMBL" id="VDK49378.1"/>
    </source>
</evidence>
<dbReference type="Pfam" id="PF01585">
    <property type="entry name" value="G-patch"/>
    <property type="match status" value="1"/>
</dbReference>
<feature type="compositionally biased region" description="Basic and acidic residues" evidence="1">
    <location>
        <begin position="130"/>
        <end position="146"/>
    </location>
</feature>
<proteinExistence type="predicted"/>
<sequence length="146" mass="16237">RSSSSSSYSSRSSRSSSSSSTGSSSSSRYRSRSRSYSPRRKYFFSSFVFNIVLRSFYPGFRLPAPPISGANKGAQLMQKMGWSGSGLGASKQGIIEPIGGGEVRDRQDQYRGLGSAMDPYEQYRKQRSGSYHDRNQANFSVRDKDH</sequence>
<dbReference type="EMBL" id="UYRV01002858">
    <property type="protein sequence ID" value="VDK49378.1"/>
    <property type="molecule type" value="Genomic_DNA"/>
</dbReference>
<feature type="non-terminal residue" evidence="3">
    <location>
        <position position="1"/>
    </location>
</feature>
<dbReference type="SMART" id="SM00443">
    <property type="entry name" value="G_patch"/>
    <property type="match status" value="1"/>
</dbReference>
<dbReference type="GO" id="GO:0048471">
    <property type="term" value="C:perinuclear region of cytoplasm"/>
    <property type="evidence" value="ECO:0007669"/>
    <property type="project" value="TreeGrafter"/>
</dbReference>
<organism evidence="3 4">
    <name type="scientific">Cylicostephanus goldi</name>
    <name type="common">Nematode worm</name>
    <dbReference type="NCBI Taxonomy" id="71465"/>
    <lineage>
        <taxon>Eukaryota</taxon>
        <taxon>Metazoa</taxon>
        <taxon>Ecdysozoa</taxon>
        <taxon>Nematoda</taxon>
        <taxon>Chromadorea</taxon>
        <taxon>Rhabditida</taxon>
        <taxon>Rhabditina</taxon>
        <taxon>Rhabditomorpha</taxon>
        <taxon>Strongyloidea</taxon>
        <taxon>Strongylidae</taxon>
        <taxon>Cylicostephanus</taxon>
    </lineage>
</organism>
<keyword evidence="4" id="KW-1185">Reference proteome</keyword>